<evidence type="ECO:0000313" key="10">
    <source>
        <dbReference type="EMBL" id="RKD90865.1"/>
    </source>
</evidence>
<evidence type="ECO:0000256" key="5">
    <source>
        <dbReference type="ARBA" id="ARBA00023295"/>
    </source>
</evidence>
<dbReference type="Pfam" id="PF02836">
    <property type="entry name" value="Glyco_hydro_2_C"/>
    <property type="match status" value="1"/>
</dbReference>
<dbReference type="EMBL" id="RAPN01000001">
    <property type="protein sequence ID" value="RKD90865.1"/>
    <property type="molecule type" value="Genomic_DNA"/>
</dbReference>
<name>A0A419W5Z2_9BACT</name>
<evidence type="ECO:0000256" key="6">
    <source>
        <dbReference type="SAM" id="SignalP"/>
    </source>
</evidence>
<proteinExistence type="inferred from homology"/>
<keyword evidence="6" id="KW-0732">Signal</keyword>
<feature type="domain" description="Glycoside hydrolase family 2 catalytic" evidence="8">
    <location>
        <begin position="307"/>
        <end position="619"/>
    </location>
</feature>
<dbReference type="PANTHER" id="PTHR10066">
    <property type="entry name" value="BETA-GLUCURONIDASE"/>
    <property type="match status" value="1"/>
</dbReference>
<feature type="signal peptide" evidence="6">
    <location>
        <begin position="1"/>
        <end position="20"/>
    </location>
</feature>
<dbReference type="RefSeq" id="WP_170154471.1">
    <property type="nucleotide sequence ID" value="NZ_RAPN01000001.1"/>
</dbReference>
<dbReference type="GO" id="GO:0030246">
    <property type="term" value="F:carbohydrate binding"/>
    <property type="evidence" value="ECO:0007669"/>
    <property type="project" value="TreeGrafter"/>
</dbReference>
<evidence type="ECO:0000256" key="1">
    <source>
        <dbReference type="ARBA" id="ARBA00007401"/>
    </source>
</evidence>
<dbReference type="Pfam" id="PF02837">
    <property type="entry name" value="Glyco_hydro_2_N"/>
    <property type="match status" value="1"/>
</dbReference>
<dbReference type="InterPro" id="IPR036156">
    <property type="entry name" value="Beta-gal/glucu_dom_sf"/>
</dbReference>
<dbReference type="InterPro" id="IPR008979">
    <property type="entry name" value="Galactose-bd-like_sf"/>
</dbReference>
<evidence type="ECO:0000256" key="2">
    <source>
        <dbReference type="ARBA" id="ARBA00012761"/>
    </source>
</evidence>
<dbReference type="NCBIfam" id="NF007538">
    <property type="entry name" value="PRK10150.1"/>
    <property type="match status" value="1"/>
</dbReference>
<feature type="domain" description="Glycosyl hydrolases family 2 sugar binding" evidence="9">
    <location>
        <begin position="45"/>
        <end position="207"/>
    </location>
</feature>
<dbReference type="PRINTS" id="PR00132">
    <property type="entry name" value="GLHYDRLASE2"/>
</dbReference>
<feature type="chain" id="PRO_5019368524" description="Beta-glucuronidase" evidence="6">
    <location>
        <begin position="21"/>
        <end position="622"/>
    </location>
</feature>
<evidence type="ECO:0000259" key="7">
    <source>
        <dbReference type="Pfam" id="PF00703"/>
    </source>
</evidence>
<dbReference type="GO" id="GO:0019391">
    <property type="term" value="P:glucuronoside catabolic process"/>
    <property type="evidence" value="ECO:0007669"/>
    <property type="project" value="TreeGrafter"/>
</dbReference>
<keyword evidence="11" id="KW-1185">Reference proteome</keyword>
<comment type="similarity">
    <text evidence="1">Belongs to the glycosyl hydrolase 2 family.</text>
</comment>
<dbReference type="GO" id="GO:0005975">
    <property type="term" value="P:carbohydrate metabolic process"/>
    <property type="evidence" value="ECO:0007669"/>
    <property type="project" value="InterPro"/>
</dbReference>
<evidence type="ECO:0000313" key="11">
    <source>
        <dbReference type="Proteomes" id="UP000283387"/>
    </source>
</evidence>
<dbReference type="Gene3D" id="2.60.120.260">
    <property type="entry name" value="Galactose-binding domain-like"/>
    <property type="match status" value="1"/>
</dbReference>
<dbReference type="InterPro" id="IPR006104">
    <property type="entry name" value="Glyco_hydro_2_N"/>
</dbReference>
<dbReference type="InterPro" id="IPR006102">
    <property type="entry name" value="Ig-like_GH2"/>
</dbReference>
<dbReference type="Proteomes" id="UP000283387">
    <property type="component" value="Unassembled WGS sequence"/>
</dbReference>
<organism evidence="10 11">
    <name type="scientific">Mangrovibacterium diazotrophicum</name>
    <dbReference type="NCBI Taxonomy" id="1261403"/>
    <lineage>
        <taxon>Bacteria</taxon>
        <taxon>Pseudomonadati</taxon>
        <taxon>Bacteroidota</taxon>
        <taxon>Bacteroidia</taxon>
        <taxon>Marinilabiliales</taxon>
        <taxon>Prolixibacteraceae</taxon>
        <taxon>Mangrovibacterium</taxon>
    </lineage>
</organism>
<comment type="caution">
    <text evidence="10">The sequence shown here is derived from an EMBL/GenBank/DDBJ whole genome shotgun (WGS) entry which is preliminary data.</text>
</comment>
<evidence type="ECO:0000259" key="8">
    <source>
        <dbReference type="Pfam" id="PF02836"/>
    </source>
</evidence>
<dbReference type="GO" id="GO:0004566">
    <property type="term" value="F:beta-glucuronidase activity"/>
    <property type="evidence" value="ECO:0007669"/>
    <property type="project" value="UniProtKB-EC"/>
</dbReference>
<evidence type="ECO:0000256" key="4">
    <source>
        <dbReference type="ARBA" id="ARBA00022801"/>
    </source>
</evidence>
<dbReference type="InterPro" id="IPR006101">
    <property type="entry name" value="Glyco_hydro_2"/>
</dbReference>
<dbReference type="Pfam" id="PF00703">
    <property type="entry name" value="Glyco_hydro_2"/>
    <property type="match status" value="1"/>
</dbReference>
<accession>A0A419W5Z2</accession>
<dbReference type="FunFam" id="3.20.20.80:FF:000080">
    <property type="entry name" value="Beta-glucuronidase UidA"/>
    <property type="match status" value="1"/>
</dbReference>
<protein>
    <recommendedName>
        <fullName evidence="3">Beta-glucuronidase</fullName>
        <ecNumber evidence="2">3.2.1.31</ecNumber>
    </recommendedName>
</protein>
<keyword evidence="4" id="KW-0378">Hydrolase</keyword>
<dbReference type="InterPro" id="IPR006103">
    <property type="entry name" value="Glyco_hydro_2_cat"/>
</dbReference>
<dbReference type="SUPFAM" id="SSF51445">
    <property type="entry name" value="(Trans)glycosidases"/>
    <property type="match status" value="1"/>
</dbReference>
<evidence type="ECO:0000259" key="9">
    <source>
        <dbReference type="Pfam" id="PF02837"/>
    </source>
</evidence>
<dbReference type="AlphaFoldDB" id="A0A419W5Z2"/>
<dbReference type="Gene3D" id="2.60.40.10">
    <property type="entry name" value="Immunoglobulins"/>
    <property type="match status" value="1"/>
</dbReference>
<dbReference type="InterPro" id="IPR017853">
    <property type="entry name" value="GH"/>
</dbReference>
<reference evidence="10 11" key="1">
    <citation type="submission" date="2018-09" db="EMBL/GenBank/DDBJ databases">
        <title>Genomic Encyclopedia of Archaeal and Bacterial Type Strains, Phase II (KMG-II): from individual species to whole genera.</title>
        <authorList>
            <person name="Goeker M."/>
        </authorList>
    </citation>
    <scope>NUCLEOTIDE SEQUENCE [LARGE SCALE GENOMIC DNA]</scope>
    <source>
        <strain evidence="10 11">DSM 27148</strain>
    </source>
</reference>
<dbReference type="EC" id="3.2.1.31" evidence="2"/>
<gene>
    <name evidence="10" type="ORF">BC643_1210</name>
</gene>
<dbReference type="SUPFAM" id="SSF49785">
    <property type="entry name" value="Galactose-binding domain-like"/>
    <property type="match status" value="1"/>
</dbReference>
<dbReference type="PANTHER" id="PTHR10066:SF67">
    <property type="entry name" value="BETA-GLUCURONIDASE"/>
    <property type="match status" value="1"/>
</dbReference>
<sequence length="622" mass="71635">MKLKSTFLLLSLLIGMEMFASDFKIADPKDIALRPIQNSQRNILDLSGVWKFKKDSTNIGEQEYWFKGLTDYRSIAVPGSWNEQFSDMRDYMDWVWYETETYVPSSWKGQHIFIRVNDATYAAKIWINGKPVGYHEGCHLPFAFDISSFINWDESNRIVIQVENQLSPDRVPTGNVSGGSFESFPKANYDFFPYAGLNRSVLLYSVPTDRIKDITVIPGLEEKMGLMDIVVETTDKAAKGKVIILGDDKNIEAPFKVKNGKAVVSIKIPNVRMWDLNDPFLYSVKVILGDDRDIKDQYELKTGVRTVSVDDKQILLNGKPIFLKGFGKHEDFPVLGRSSSNSLVVKDLELMKWVGANCYRTTHYPYDEENYYLADQEGFLIIGETPGVGLYFTGDKEQLDKRQAAMKRYIEEMILRDKNHPSIVMWCVANEPNEIAQLGQATIIAKEEKEQAYLEFEKLFTQVREMDKTRLVSYVGVMMGPTNWFALTDVICINRYWGWYSTPGNIEQGAKTISLEIDRLHRKFNKPVMVTEFGADAYAGFHSDQPEMFTEEYQKELIKAYLDVADSKDFVTGMLVWNFADFKTSQNLIRFGGYNLKGVFTRDRRPKMAAHYLRERWTEHKD</sequence>
<keyword evidence="5" id="KW-0326">Glycosidase</keyword>
<dbReference type="InterPro" id="IPR013783">
    <property type="entry name" value="Ig-like_fold"/>
</dbReference>
<dbReference type="SUPFAM" id="SSF49303">
    <property type="entry name" value="beta-Galactosidase/glucuronidase domain"/>
    <property type="match status" value="1"/>
</dbReference>
<feature type="domain" description="Glycoside hydrolase family 2 immunoglobulin-like beta-sandwich" evidence="7">
    <location>
        <begin position="210"/>
        <end position="305"/>
    </location>
</feature>
<dbReference type="Gene3D" id="3.20.20.80">
    <property type="entry name" value="Glycosidases"/>
    <property type="match status" value="1"/>
</dbReference>
<evidence type="ECO:0000256" key="3">
    <source>
        <dbReference type="ARBA" id="ARBA00016205"/>
    </source>
</evidence>